<keyword evidence="3" id="KW-1185">Reference proteome</keyword>
<dbReference type="Proteomes" id="UP001158050">
    <property type="component" value="Unassembled WGS sequence"/>
</dbReference>
<reference evidence="2 3" key="1">
    <citation type="submission" date="2017-05" db="EMBL/GenBank/DDBJ databases">
        <authorList>
            <person name="Varghese N."/>
            <person name="Submissions S."/>
        </authorList>
    </citation>
    <scope>NUCLEOTIDE SEQUENCE [LARGE SCALE GENOMIC DNA]</scope>
    <source>
        <strain evidence="2 3">DSM 18015</strain>
    </source>
</reference>
<sequence length="641" mass="74138">MVKLLKNPFRVQNSEGVDKNESMKKLKFSLFSILFSLILSAQQNSYYQQYAKYKMDIDVDAANFTYQGKQTLDYRNNSPDELKVAYFHLYWNAFKPGSMMDQRVQSQGVNADGRLAKRVGNTIVSRLSEIPKNEEGAQNIRWVKQNGKDLKFEIQGTVMKVFLAEAIKPNSSTTFTMEWDANIPMQIRRAGRNNREGVDMTMTQWYPKIAEYDYDGWAAFDYVGREFHAPFSDYEVNIKIDKDYVIGAGGNLENPTEVKGYDSNATIKEDISNKVTWKWTAKNILDFAWAADRDYSVESFPILDGPKVYLVYQKSEKTKYWSEMKPYITKYYQLMNATFGRYKWPSYSFIQGGDGGMEYGMCTMILGEANSVEGLSGLMFHEGAHSWFQQMLATNESVRPWMDEGFTQYAEDFVSYRLFPPKESQPNPFVGAIKAYVNFTKSGKEEPAVWLGDHHDNGTAYTYASYIKGETFLVELGYIVGEENLNKIMLKYYDEWAMKHPTERDFIHIAQLVSGMDLKWFQHYWINTTKTIDYGIKNVKYDPQSTTITLVNKGGVPMPIDFSILTKDKKVINYNIPLNLTRVWKTKDIYGNIQTLPFWAWTQQEYSFTIPYTKAQLSAMGIDFSQRLADVNPEDNYLEVK</sequence>
<dbReference type="InterPro" id="IPR034015">
    <property type="entry name" value="M1_LTA4H"/>
</dbReference>
<dbReference type="CDD" id="cd09604">
    <property type="entry name" value="M1_APN_like"/>
    <property type="match status" value="1"/>
</dbReference>
<accession>A0ABY1QYX8</accession>
<evidence type="ECO:0000313" key="3">
    <source>
        <dbReference type="Proteomes" id="UP001158050"/>
    </source>
</evidence>
<dbReference type="InterPro" id="IPR027268">
    <property type="entry name" value="Peptidase_M4/M1_CTD_sf"/>
</dbReference>
<feature type="domain" description="Peptidase M1 membrane alanine aminopeptidase" evidence="1">
    <location>
        <begin position="373"/>
        <end position="525"/>
    </location>
</feature>
<dbReference type="PANTHER" id="PTHR45726:SF3">
    <property type="entry name" value="LEUKOTRIENE A-4 HYDROLASE"/>
    <property type="match status" value="1"/>
</dbReference>
<name>A0ABY1QYX8_9FLAO</name>
<dbReference type="Pfam" id="PF01433">
    <property type="entry name" value="Peptidase_M1"/>
    <property type="match status" value="1"/>
</dbReference>
<dbReference type="SUPFAM" id="SSF55486">
    <property type="entry name" value="Metalloproteases ('zincins'), catalytic domain"/>
    <property type="match status" value="1"/>
</dbReference>
<protein>
    <recommendedName>
        <fullName evidence="1">Peptidase M1 membrane alanine aminopeptidase domain-containing protein</fullName>
    </recommendedName>
</protein>
<dbReference type="PANTHER" id="PTHR45726">
    <property type="entry name" value="LEUKOTRIENE A-4 HYDROLASE"/>
    <property type="match status" value="1"/>
</dbReference>
<evidence type="ECO:0000259" key="1">
    <source>
        <dbReference type="Pfam" id="PF01433"/>
    </source>
</evidence>
<evidence type="ECO:0000313" key="2">
    <source>
        <dbReference type="EMBL" id="SMP90004.1"/>
    </source>
</evidence>
<dbReference type="EMBL" id="FXUO01000002">
    <property type="protein sequence ID" value="SMP90004.1"/>
    <property type="molecule type" value="Genomic_DNA"/>
</dbReference>
<proteinExistence type="predicted"/>
<dbReference type="Gene3D" id="1.10.390.10">
    <property type="entry name" value="Neutral Protease Domain 2"/>
    <property type="match status" value="1"/>
</dbReference>
<gene>
    <name evidence="2" type="ORF">SAMN05421679_102147</name>
</gene>
<comment type="caution">
    <text evidence="2">The sequence shown here is derived from an EMBL/GenBank/DDBJ whole genome shotgun (WGS) entry which is preliminary data.</text>
</comment>
<organism evidence="2 3">
    <name type="scientific">Epilithonimonas pallida</name>
    <dbReference type="NCBI Taxonomy" id="373671"/>
    <lineage>
        <taxon>Bacteria</taxon>
        <taxon>Pseudomonadati</taxon>
        <taxon>Bacteroidota</taxon>
        <taxon>Flavobacteriia</taxon>
        <taxon>Flavobacteriales</taxon>
        <taxon>Weeksellaceae</taxon>
        <taxon>Chryseobacterium group</taxon>
        <taxon>Epilithonimonas</taxon>
    </lineage>
</organism>
<dbReference type="InterPro" id="IPR014782">
    <property type="entry name" value="Peptidase_M1_dom"/>
</dbReference>